<keyword evidence="2" id="KW-1133">Transmembrane helix</keyword>
<evidence type="ECO:0000313" key="3">
    <source>
        <dbReference type="EMBL" id="MFB9640759.1"/>
    </source>
</evidence>
<comment type="caution">
    <text evidence="3">The sequence shown here is derived from an EMBL/GenBank/DDBJ whole genome shotgun (WGS) entry which is preliminary data.</text>
</comment>
<evidence type="ECO:0000313" key="4">
    <source>
        <dbReference type="Proteomes" id="UP001589667"/>
    </source>
</evidence>
<keyword evidence="4" id="KW-1185">Reference proteome</keyword>
<keyword evidence="2" id="KW-0812">Transmembrane</keyword>
<name>A0ABV5SK95_9MICO</name>
<evidence type="ECO:0000256" key="1">
    <source>
        <dbReference type="SAM" id="Coils"/>
    </source>
</evidence>
<protein>
    <submittedName>
        <fullName evidence="3">Uncharacterized protein</fullName>
    </submittedName>
</protein>
<keyword evidence="2" id="KW-0472">Membrane</keyword>
<gene>
    <name evidence="3" type="ORF">ACFFQV_00510</name>
</gene>
<sequence length="317" mass="34520">MLPTPDSLAVDAEASVAPVRRRRWGAIIAISLLGVALAGAVAGCAWFFLQLDAAQNRISEQEQELEQQRELIDEKETFGAAMDALLESTVKFDDVLTASVVPWEDYRRLAVQAWAHRWDADAVASDTRAVEQAAAELDASWNEAQQQAGSNASGSGYEAVIDRLSGGFVSSVVDDAKAICADGDDGGDRELLACVFNDDPYVVHFDAAADSVPYMNDELRAGIAYHEFAHVLQITNPTATREALPAFDGDGEVMADCFALTFLDGWQLDHRIWTSDYEYWDVNIGYGTACTGAQQQVVRDWHAKLGVELQPVSSKAL</sequence>
<accession>A0ABV5SK95</accession>
<feature type="coiled-coil region" evidence="1">
    <location>
        <begin position="51"/>
        <end position="78"/>
    </location>
</feature>
<evidence type="ECO:0000256" key="2">
    <source>
        <dbReference type="SAM" id="Phobius"/>
    </source>
</evidence>
<reference evidence="3 4" key="1">
    <citation type="submission" date="2024-09" db="EMBL/GenBank/DDBJ databases">
        <authorList>
            <person name="Sun Q."/>
            <person name="Mori K."/>
        </authorList>
    </citation>
    <scope>NUCLEOTIDE SEQUENCE [LARGE SCALE GENOMIC DNA]</scope>
    <source>
        <strain evidence="3 4">JCM 14321</strain>
    </source>
</reference>
<proteinExistence type="predicted"/>
<dbReference type="RefSeq" id="WP_157423811.1">
    <property type="nucleotide sequence ID" value="NZ_BAAANI010000008.1"/>
</dbReference>
<feature type="transmembrane region" description="Helical" evidence="2">
    <location>
        <begin position="24"/>
        <end position="49"/>
    </location>
</feature>
<organism evidence="3 4">
    <name type="scientific">Agromyces lapidis</name>
    <dbReference type="NCBI Taxonomy" id="279574"/>
    <lineage>
        <taxon>Bacteria</taxon>
        <taxon>Bacillati</taxon>
        <taxon>Actinomycetota</taxon>
        <taxon>Actinomycetes</taxon>
        <taxon>Micrococcales</taxon>
        <taxon>Microbacteriaceae</taxon>
        <taxon>Agromyces</taxon>
    </lineage>
</organism>
<dbReference type="Proteomes" id="UP001589667">
    <property type="component" value="Unassembled WGS sequence"/>
</dbReference>
<dbReference type="EMBL" id="JBHMBL010000001">
    <property type="protein sequence ID" value="MFB9640759.1"/>
    <property type="molecule type" value="Genomic_DNA"/>
</dbReference>
<keyword evidence="1" id="KW-0175">Coiled coil</keyword>